<name>A0A2N8SKI2_STUST</name>
<proteinExistence type="predicted"/>
<dbReference type="InterPro" id="IPR009057">
    <property type="entry name" value="Homeodomain-like_sf"/>
</dbReference>
<dbReference type="Pfam" id="PF13011">
    <property type="entry name" value="LZ_Tnp_IS481"/>
    <property type="match status" value="1"/>
</dbReference>
<sequence length="314" mass="36227">MNLHKHARLTPRGRALLVQRIEQGLRVEDAAQAAGVSVRTAYKWLRRFREEGEAGLQDRSSRPRFCPHATSDALLDRLVEQRRARKTYRQIADDLGMAVSTVARRLRKLGLHRLAELEPAPPVLRYEYAKPGDLLHLDIKKLGRFRQPGHRVTGNRQQNSDGAGWEFVHVAIDDASRIAFSSLHPDERGASACRALVQALRYYRGLGIRVIRIMTDNGVCYRSKRFRRLVRRLGLRHLWTKPYTPRTNGKAERFIQTSLREWAYACSYDTSEQRAAHLLPWLHHYNWHRPHASLGYRPPISRAPLPLNNVLGLH</sequence>
<evidence type="ECO:0000313" key="2">
    <source>
        <dbReference type="EMBL" id="PNG02996.1"/>
    </source>
</evidence>
<dbReference type="PANTHER" id="PTHR35004:SF7">
    <property type="entry name" value="INTEGRASE PROTEIN"/>
    <property type="match status" value="1"/>
</dbReference>
<dbReference type="SUPFAM" id="SSF46689">
    <property type="entry name" value="Homeodomain-like"/>
    <property type="match status" value="1"/>
</dbReference>
<dbReference type="AlphaFoldDB" id="A0A2N8SKI2"/>
<organism evidence="2 3">
    <name type="scientific">Stutzerimonas stutzeri</name>
    <name type="common">Pseudomonas stutzeri</name>
    <dbReference type="NCBI Taxonomy" id="316"/>
    <lineage>
        <taxon>Bacteria</taxon>
        <taxon>Pseudomonadati</taxon>
        <taxon>Pseudomonadota</taxon>
        <taxon>Gammaproteobacteria</taxon>
        <taxon>Pseudomonadales</taxon>
        <taxon>Pseudomonadaceae</taxon>
        <taxon>Stutzerimonas</taxon>
    </lineage>
</organism>
<reference evidence="2 3" key="1">
    <citation type="submission" date="2018-01" db="EMBL/GenBank/DDBJ databases">
        <title>Denitrification phenotypes of diverse strains of Pseudomonas stutzeri.</title>
        <authorList>
            <person name="Milligan D.A."/>
            <person name="Bergaust L."/>
            <person name="Bakken L.R."/>
            <person name="Frostegard A."/>
        </authorList>
    </citation>
    <scope>NUCLEOTIDE SEQUENCE [LARGE SCALE GENOMIC DNA]</scope>
    <source>
        <strain evidence="2 3">28a3</strain>
    </source>
</reference>
<dbReference type="GO" id="GO:0003676">
    <property type="term" value="F:nucleic acid binding"/>
    <property type="evidence" value="ECO:0007669"/>
    <property type="project" value="InterPro"/>
</dbReference>
<protein>
    <submittedName>
        <fullName evidence="2">IS481 family transposase</fullName>
    </submittedName>
</protein>
<dbReference type="Pfam" id="PF13683">
    <property type="entry name" value="rve_3"/>
    <property type="match status" value="1"/>
</dbReference>
<dbReference type="Gene3D" id="1.10.10.10">
    <property type="entry name" value="Winged helix-like DNA-binding domain superfamily/Winged helix DNA-binding domain"/>
    <property type="match status" value="2"/>
</dbReference>
<dbReference type="InterPro" id="IPR036397">
    <property type="entry name" value="RNaseH_sf"/>
</dbReference>
<dbReference type="InterPro" id="IPR012337">
    <property type="entry name" value="RNaseH-like_sf"/>
</dbReference>
<dbReference type="EMBL" id="POUW01000020">
    <property type="protein sequence ID" value="PNG02996.1"/>
    <property type="molecule type" value="Genomic_DNA"/>
</dbReference>
<dbReference type="Gene3D" id="3.30.420.10">
    <property type="entry name" value="Ribonuclease H-like superfamily/Ribonuclease H"/>
    <property type="match status" value="1"/>
</dbReference>
<dbReference type="OrthoDB" id="9774685at2"/>
<evidence type="ECO:0000313" key="3">
    <source>
        <dbReference type="Proteomes" id="UP000235897"/>
    </source>
</evidence>
<dbReference type="PROSITE" id="PS50994">
    <property type="entry name" value="INTEGRASE"/>
    <property type="match status" value="1"/>
</dbReference>
<dbReference type="NCBIfam" id="NF033577">
    <property type="entry name" value="transpos_IS481"/>
    <property type="match status" value="1"/>
</dbReference>
<dbReference type="GO" id="GO:0015074">
    <property type="term" value="P:DNA integration"/>
    <property type="evidence" value="ECO:0007669"/>
    <property type="project" value="InterPro"/>
</dbReference>
<dbReference type="InterPro" id="IPR047656">
    <property type="entry name" value="IS481-like_transpos"/>
</dbReference>
<feature type="non-terminal residue" evidence="2">
    <location>
        <position position="314"/>
    </location>
</feature>
<dbReference type="InterPro" id="IPR036388">
    <property type="entry name" value="WH-like_DNA-bd_sf"/>
</dbReference>
<evidence type="ECO:0000259" key="1">
    <source>
        <dbReference type="PROSITE" id="PS50994"/>
    </source>
</evidence>
<dbReference type="InterPro" id="IPR001584">
    <property type="entry name" value="Integrase_cat-core"/>
</dbReference>
<dbReference type="InterPro" id="IPR024967">
    <property type="entry name" value="DNA-bd_IS481-type"/>
</dbReference>
<dbReference type="PANTHER" id="PTHR35004">
    <property type="entry name" value="TRANSPOSASE RV3428C-RELATED"/>
    <property type="match status" value="1"/>
</dbReference>
<dbReference type="Proteomes" id="UP000235897">
    <property type="component" value="Unassembled WGS sequence"/>
</dbReference>
<gene>
    <name evidence="2" type="ORF">CXL00_22975</name>
</gene>
<accession>A0A2N8SKI2</accession>
<dbReference type="SUPFAM" id="SSF53098">
    <property type="entry name" value="Ribonuclease H-like"/>
    <property type="match status" value="1"/>
</dbReference>
<feature type="domain" description="Integrase catalytic" evidence="1">
    <location>
        <begin position="127"/>
        <end position="306"/>
    </location>
</feature>
<comment type="caution">
    <text evidence="2">The sequence shown here is derived from an EMBL/GenBank/DDBJ whole genome shotgun (WGS) entry which is preliminary data.</text>
</comment>